<keyword evidence="9" id="KW-0804">Transcription</keyword>
<evidence type="ECO:0008006" key="13">
    <source>
        <dbReference type="Google" id="ProtNLM"/>
    </source>
</evidence>
<dbReference type="Pfam" id="PF13155">
    <property type="entry name" value="Toprim_2"/>
    <property type="match status" value="1"/>
</dbReference>
<evidence type="ECO:0000313" key="12">
    <source>
        <dbReference type="EMBL" id="KKL80606.1"/>
    </source>
</evidence>
<dbReference type="GO" id="GO:0006269">
    <property type="term" value="P:DNA replication, synthesis of primer"/>
    <property type="evidence" value="ECO:0007669"/>
    <property type="project" value="UniProtKB-KW"/>
</dbReference>
<dbReference type="SUPFAM" id="SSF57783">
    <property type="entry name" value="Zinc beta-ribbon"/>
    <property type="match status" value="1"/>
</dbReference>
<accession>A0A0F9FQC5</accession>
<feature type="domain" description="Zinc finger CHC2-type" evidence="10">
    <location>
        <begin position="36"/>
        <end position="88"/>
    </location>
</feature>
<comment type="caution">
    <text evidence="12">The sequence shown here is derived from an EMBL/GenBank/DDBJ whole genome shotgun (WGS) entry which is preliminary data.</text>
</comment>
<evidence type="ECO:0000256" key="5">
    <source>
        <dbReference type="ARBA" id="ARBA00022705"/>
    </source>
</evidence>
<dbReference type="InterPro" id="IPR050219">
    <property type="entry name" value="DnaG_primase"/>
</dbReference>
<evidence type="ECO:0000256" key="8">
    <source>
        <dbReference type="ARBA" id="ARBA00022833"/>
    </source>
</evidence>
<dbReference type="SUPFAM" id="SSF56731">
    <property type="entry name" value="DNA primase core"/>
    <property type="match status" value="1"/>
</dbReference>
<name>A0A0F9FQC5_9ZZZZ</name>
<dbReference type="Gene3D" id="3.40.1360.10">
    <property type="match status" value="1"/>
</dbReference>
<evidence type="ECO:0000256" key="3">
    <source>
        <dbReference type="ARBA" id="ARBA00022679"/>
    </source>
</evidence>
<evidence type="ECO:0000256" key="6">
    <source>
        <dbReference type="ARBA" id="ARBA00022723"/>
    </source>
</evidence>
<evidence type="ECO:0000256" key="1">
    <source>
        <dbReference type="ARBA" id="ARBA00022478"/>
    </source>
</evidence>
<dbReference type="GO" id="GO:1990077">
    <property type="term" value="C:primosome complex"/>
    <property type="evidence" value="ECO:0007669"/>
    <property type="project" value="UniProtKB-KW"/>
</dbReference>
<dbReference type="GO" id="GO:0008270">
    <property type="term" value="F:zinc ion binding"/>
    <property type="evidence" value="ECO:0007669"/>
    <property type="project" value="UniProtKB-KW"/>
</dbReference>
<dbReference type="EMBL" id="LAZR01022800">
    <property type="protein sequence ID" value="KKL80606.1"/>
    <property type="molecule type" value="Genomic_DNA"/>
</dbReference>
<dbReference type="InterPro" id="IPR034151">
    <property type="entry name" value="TOPRIM_DnaG_bac"/>
</dbReference>
<evidence type="ECO:0000259" key="10">
    <source>
        <dbReference type="SMART" id="SM00400"/>
    </source>
</evidence>
<dbReference type="CDD" id="cd03364">
    <property type="entry name" value="TOPRIM_DnaG_primases"/>
    <property type="match status" value="1"/>
</dbReference>
<keyword evidence="8" id="KW-0862">Zinc</keyword>
<evidence type="ECO:0000256" key="9">
    <source>
        <dbReference type="ARBA" id="ARBA00023163"/>
    </source>
</evidence>
<dbReference type="InterPro" id="IPR036977">
    <property type="entry name" value="DNA_primase_Znf_CHC2"/>
</dbReference>
<dbReference type="Pfam" id="PF01807">
    <property type="entry name" value="Zn_ribbon_DnaG"/>
    <property type="match status" value="1"/>
</dbReference>
<dbReference type="GO" id="GO:0003677">
    <property type="term" value="F:DNA binding"/>
    <property type="evidence" value="ECO:0007669"/>
    <property type="project" value="InterPro"/>
</dbReference>
<dbReference type="AlphaFoldDB" id="A0A0F9FQC5"/>
<dbReference type="SMART" id="SM00400">
    <property type="entry name" value="ZnF_CHCC"/>
    <property type="match status" value="1"/>
</dbReference>
<evidence type="ECO:0000256" key="4">
    <source>
        <dbReference type="ARBA" id="ARBA00022695"/>
    </source>
</evidence>
<evidence type="ECO:0000256" key="2">
    <source>
        <dbReference type="ARBA" id="ARBA00022515"/>
    </source>
</evidence>
<keyword evidence="6" id="KW-0479">Metal-binding</keyword>
<evidence type="ECO:0000259" key="11">
    <source>
        <dbReference type="SMART" id="SM00493"/>
    </source>
</evidence>
<dbReference type="GO" id="GO:0005737">
    <property type="term" value="C:cytoplasm"/>
    <property type="evidence" value="ECO:0007669"/>
    <property type="project" value="TreeGrafter"/>
</dbReference>
<gene>
    <name evidence="12" type="ORF">LCGC14_2003100</name>
</gene>
<sequence>MEGRLLRLADTDLDVSSVLDALGVEVVSQRGDWADALCPLHSENDPSFSVNLTHGGWVCRPCCARGQLLDLVSRVREISRGDAIQWARGQGSRERSSAELINSLLPREAPVSVSLAWAERYDELSPTMMTEYWFERGFNESTMRQFDVRFDPDQETLIWPVRDESANTVSFIKRRLPGTRGAKYLYPSGFNRALFPQDHFDYGDRALLVEGPLDSMWLHQHGYPSALSTLGSDVTRRQVDWLRGKVGEVTLAFDNDAAGWRATELLVGQLSRHGFGVSVVRLPRNFKDVQELNEAELKEALASARSALAVKFGV</sequence>
<evidence type="ECO:0000256" key="7">
    <source>
        <dbReference type="ARBA" id="ARBA00022771"/>
    </source>
</evidence>
<keyword evidence="3" id="KW-0808">Transferase</keyword>
<reference evidence="12" key="1">
    <citation type="journal article" date="2015" name="Nature">
        <title>Complex archaea that bridge the gap between prokaryotes and eukaryotes.</title>
        <authorList>
            <person name="Spang A."/>
            <person name="Saw J.H."/>
            <person name="Jorgensen S.L."/>
            <person name="Zaremba-Niedzwiedzka K."/>
            <person name="Martijn J."/>
            <person name="Lind A.E."/>
            <person name="van Eijk R."/>
            <person name="Schleper C."/>
            <person name="Guy L."/>
            <person name="Ettema T.J."/>
        </authorList>
    </citation>
    <scope>NUCLEOTIDE SEQUENCE</scope>
</reference>
<dbReference type="GO" id="GO:0000428">
    <property type="term" value="C:DNA-directed RNA polymerase complex"/>
    <property type="evidence" value="ECO:0007669"/>
    <property type="project" value="UniProtKB-KW"/>
</dbReference>
<dbReference type="PANTHER" id="PTHR30313">
    <property type="entry name" value="DNA PRIMASE"/>
    <property type="match status" value="1"/>
</dbReference>
<keyword evidence="1" id="KW-0240">DNA-directed RNA polymerase</keyword>
<proteinExistence type="predicted"/>
<keyword evidence="4" id="KW-0548">Nucleotidyltransferase</keyword>
<dbReference type="PANTHER" id="PTHR30313:SF2">
    <property type="entry name" value="DNA PRIMASE"/>
    <property type="match status" value="1"/>
</dbReference>
<keyword evidence="5" id="KW-0235">DNA replication</keyword>
<keyword evidence="2" id="KW-0639">Primosome</keyword>
<dbReference type="InterPro" id="IPR002694">
    <property type="entry name" value="Znf_CHC2"/>
</dbReference>
<dbReference type="InterPro" id="IPR006171">
    <property type="entry name" value="TOPRIM_dom"/>
</dbReference>
<protein>
    <recommendedName>
        <fullName evidence="13">Toprim domain-containing protein</fullName>
    </recommendedName>
</protein>
<organism evidence="12">
    <name type="scientific">marine sediment metagenome</name>
    <dbReference type="NCBI Taxonomy" id="412755"/>
    <lineage>
        <taxon>unclassified sequences</taxon>
        <taxon>metagenomes</taxon>
        <taxon>ecological metagenomes</taxon>
    </lineage>
</organism>
<dbReference type="GO" id="GO:0003899">
    <property type="term" value="F:DNA-directed RNA polymerase activity"/>
    <property type="evidence" value="ECO:0007669"/>
    <property type="project" value="InterPro"/>
</dbReference>
<keyword evidence="7" id="KW-0863">Zinc-finger</keyword>
<dbReference type="Gene3D" id="3.90.580.10">
    <property type="entry name" value="Zinc finger, CHC2-type domain"/>
    <property type="match status" value="1"/>
</dbReference>
<feature type="domain" description="Toprim" evidence="11">
    <location>
        <begin position="204"/>
        <end position="275"/>
    </location>
</feature>
<dbReference type="SMART" id="SM00493">
    <property type="entry name" value="TOPRIM"/>
    <property type="match status" value="1"/>
</dbReference>